<evidence type="ECO:0000313" key="4">
    <source>
        <dbReference type="Proteomes" id="UP000094819"/>
    </source>
</evidence>
<dbReference type="AlphaFoldDB" id="A0A1E3IYC1"/>
<name>A0A1E3IYC1_9TREE</name>
<evidence type="ECO:0000313" key="3">
    <source>
        <dbReference type="EMBL" id="ODN93425.1"/>
    </source>
</evidence>
<dbReference type="EMBL" id="AWGH01000016">
    <property type="protein sequence ID" value="ODN93425.1"/>
    <property type="molecule type" value="Genomic_DNA"/>
</dbReference>
<organism evidence="3 4">
    <name type="scientific">Cryptococcus wingfieldii CBS 7118</name>
    <dbReference type="NCBI Taxonomy" id="1295528"/>
    <lineage>
        <taxon>Eukaryota</taxon>
        <taxon>Fungi</taxon>
        <taxon>Dikarya</taxon>
        <taxon>Basidiomycota</taxon>
        <taxon>Agaricomycotina</taxon>
        <taxon>Tremellomycetes</taxon>
        <taxon>Tremellales</taxon>
        <taxon>Cryptococcaceae</taxon>
        <taxon>Cryptococcus</taxon>
    </lineage>
</organism>
<comment type="caution">
    <text evidence="3">The sequence shown here is derived from an EMBL/GenBank/DDBJ whole genome shotgun (WGS) entry which is preliminary data.</text>
</comment>
<dbReference type="GO" id="GO:0000785">
    <property type="term" value="C:chromatin"/>
    <property type="evidence" value="ECO:0007669"/>
    <property type="project" value="TreeGrafter"/>
</dbReference>
<dbReference type="Proteomes" id="UP000094819">
    <property type="component" value="Unassembled WGS sequence"/>
</dbReference>
<keyword evidence="4" id="KW-1185">Reference proteome</keyword>
<reference evidence="3 4" key="1">
    <citation type="submission" date="2016-06" db="EMBL/GenBank/DDBJ databases">
        <title>Evolution of pathogenesis and genome organization in the Tremellales.</title>
        <authorList>
            <person name="Cuomo C."/>
            <person name="Litvintseva A."/>
            <person name="Heitman J."/>
            <person name="Chen Y."/>
            <person name="Sun S."/>
            <person name="Springer D."/>
            <person name="Dromer F."/>
            <person name="Young S."/>
            <person name="Zeng Q."/>
            <person name="Chapman S."/>
            <person name="Gujja S."/>
            <person name="Saif S."/>
            <person name="Birren B."/>
        </authorList>
    </citation>
    <scope>NUCLEOTIDE SEQUENCE [LARGE SCALE GENOMIC DNA]</scope>
    <source>
        <strain evidence="3 4">CBS 7118</strain>
    </source>
</reference>
<dbReference type="GO" id="GO:0000775">
    <property type="term" value="C:chromosome, centromeric region"/>
    <property type="evidence" value="ECO:0007669"/>
    <property type="project" value="TreeGrafter"/>
</dbReference>
<proteinExistence type="inferred from homology"/>
<dbReference type="GeneID" id="30194503"/>
<dbReference type="PANTHER" id="PTHR13395">
    <property type="entry name" value="SISTER CHROMATID COHESION PROTEIN DCC1-RELATED"/>
    <property type="match status" value="1"/>
</dbReference>
<dbReference type="GO" id="GO:0006260">
    <property type="term" value="P:DNA replication"/>
    <property type="evidence" value="ECO:0007669"/>
    <property type="project" value="UniProtKB-KW"/>
</dbReference>
<gene>
    <name evidence="3" type="ORF">L198_05290</name>
</gene>
<dbReference type="GO" id="GO:0031390">
    <property type="term" value="C:Ctf18 RFC-like complex"/>
    <property type="evidence" value="ECO:0007669"/>
    <property type="project" value="InterPro"/>
</dbReference>
<dbReference type="RefSeq" id="XP_019030530.1">
    <property type="nucleotide sequence ID" value="XM_019177377.1"/>
</dbReference>
<dbReference type="Pfam" id="PF09724">
    <property type="entry name" value="Dcc1"/>
    <property type="match status" value="1"/>
</dbReference>
<comment type="similarity">
    <text evidence="1">Belongs to the DCC1 family.</text>
</comment>
<evidence type="ECO:0000256" key="1">
    <source>
        <dbReference type="ARBA" id="ARBA00007017"/>
    </source>
</evidence>
<dbReference type="GO" id="GO:0034088">
    <property type="term" value="P:maintenance of mitotic sister chromatid cohesion"/>
    <property type="evidence" value="ECO:0007669"/>
    <property type="project" value="TreeGrafter"/>
</dbReference>
<dbReference type="PANTHER" id="PTHR13395:SF6">
    <property type="entry name" value="SISTER CHROMATID COHESION PROTEIN DCC1"/>
    <property type="match status" value="1"/>
</dbReference>
<evidence type="ECO:0000256" key="2">
    <source>
        <dbReference type="ARBA" id="ARBA00022705"/>
    </source>
</evidence>
<keyword evidence="2" id="KW-0235">DNA replication</keyword>
<sequence length="406" mass="45727">MSNALPDKHVVLRYPPGAGAGASEVLDVEETYQLLELPPEILKQVEALDGAEPFPLTIKGRPSDDATICTPNATFQLRTIGISNSLLVCRSAAEDPDVFLRRDVGEEAKETLHISDICHQVFECVPIAPNLERIRAVLRPSAWEGMDSSLGKRKRDEKNGKVVKRWTKEQLKSVVQASDRELEDGLRERNVVEVDGKLLLLPAANLKDLLVLLISLLHINSKGSDTTAPTKTLIQTLEKEYDILPSLSSPFLGLFGHVEGEMWRGDMKKIVKEVGMGILTRIGRNKKQDEFVDEWKKEVGDSWEDLVDIKLLEGEYLANPPPASALAFGTRCPLLTYFPISSLPLQPAPRFSELFLTRTRWRPDEMTPFLKGLTRDGDKKERDKLVVKFVRVVKERDGVWWYPRRA</sequence>
<dbReference type="InterPro" id="IPR019128">
    <property type="entry name" value="Dcc1"/>
</dbReference>
<dbReference type="OrthoDB" id="276989at2759"/>
<protein>
    <submittedName>
        <fullName evidence="3">Sister chromatid cohesion protein DCC1</fullName>
    </submittedName>
</protein>
<accession>A0A1E3IYC1</accession>